<feature type="active site" evidence="7">
    <location>
        <position position="376"/>
    </location>
</feature>
<evidence type="ECO:0000256" key="6">
    <source>
        <dbReference type="ARBA" id="ARBA00029321"/>
    </source>
</evidence>
<dbReference type="UniPathway" id="UPA00109">
    <property type="reaction ID" value="UER00181"/>
</dbReference>
<comment type="pathway">
    <text evidence="1 7 8">Carbohydrate degradation; glycolysis; D-glyceraldehyde 3-phosphate and glycerone phosphate from D-glucose: step 2/4.</text>
</comment>
<comment type="caution">
    <text evidence="9">The sequence shown here is derived from an EMBL/GenBank/DDBJ whole genome shotgun (WGS) entry which is preliminary data.</text>
</comment>
<dbReference type="InterPro" id="IPR018189">
    <property type="entry name" value="Phosphoglucose_isomerase_CS"/>
</dbReference>
<dbReference type="AlphaFoldDB" id="A6FX57"/>
<dbReference type="PANTHER" id="PTHR11469:SF1">
    <property type="entry name" value="GLUCOSE-6-PHOSPHATE ISOMERASE"/>
    <property type="match status" value="1"/>
</dbReference>
<protein>
    <recommendedName>
        <fullName evidence="7">Glucose-6-phosphate isomerase</fullName>
        <shortName evidence="7">GPI</shortName>
        <ecNumber evidence="7">5.3.1.9</ecNumber>
    </recommendedName>
    <alternativeName>
        <fullName evidence="7">Phosphoglucose isomerase</fullName>
        <shortName evidence="7">PGI</shortName>
    </alternativeName>
    <alternativeName>
        <fullName evidence="7">Phosphohexose isomerase</fullName>
        <shortName evidence="7">PHI</shortName>
    </alternativeName>
</protein>
<feature type="active site" description="Proton donor" evidence="7">
    <location>
        <position position="345"/>
    </location>
</feature>
<comment type="function">
    <text evidence="7">Catalyzes the reversible isomerization of glucose-6-phosphate to fructose-6-phosphate.</text>
</comment>
<comment type="pathway">
    <text evidence="7">Carbohydrate biosynthesis; gluconeogenesis.</text>
</comment>
<dbReference type="CDD" id="cd05015">
    <property type="entry name" value="SIS_PGI_1"/>
    <property type="match status" value="1"/>
</dbReference>
<dbReference type="InterPro" id="IPR035482">
    <property type="entry name" value="SIS_PGI_2"/>
</dbReference>
<dbReference type="HAMAP" id="MF_00473">
    <property type="entry name" value="G6P_isomerase"/>
    <property type="match status" value="1"/>
</dbReference>
<evidence type="ECO:0000256" key="2">
    <source>
        <dbReference type="ARBA" id="ARBA00006604"/>
    </source>
</evidence>
<dbReference type="PANTHER" id="PTHR11469">
    <property type="entry name" value="GLUCOSE-6-PHOSPHATE ISOMERASE"/>
    <property type="match status" value="1"/>
</dbReference>
<keyword evidence="4 7" id="KW-0324">Glycolysis</keyword>
<dbReference type="GO" id="GO:0051156">
    <property type="term" value="P:glucose 6-phosphate metabolic process"/>
    <property type="evidence" value="ECO:0007669"/>
    <property type="project" value="TreeGrafter"/>
</dbReference>
<comment type="similarity">
    <text evidence="2 7 8">Belongs to the GPI family.</text>
</comment>
<dbReference type="GO" id="GO:0048029">
    <property type="term" value="F:monosaccharide binding"/>
    <property type="evidence" value="ECO:0007669"/>
    <property type="project" value="TreeGrafter"/>
</dbReference>
<name>A6FX57_9BACT</name>
<keyword evidence="10" id="KW-1185">Reference proteome</keyword>
<dbReference type="RefSeq" id="WP_006969056.1">
    <property type="nucleotide sequence ID" value="NZ_ABCS01000001.1"/>
</dbReference>
<reference evidence="9 10" key="1">
    <citation type="submission" date="2007-06" db="EMBL/GenBank/DDBJ databases">
        <authorList>
            <person name="Shimkets L."/>
            <person name="Ferriera S."/>
            <person name="Johnson J."/>
            <person name="Kravitz S."/>
            <person name="Beeson K."/>
            <person name="Sutton G."/>
            <person name="Rogers Y.-H."/>
            <person name="Friedman R."/>
            <person name="Frazier M."/>
            <person name="Venter J.C."/>
        </authorList>
    </citation>
    <scope>NUCLEOTIDE SEQUENCE [LARGE SCALE GENOMIC DNA]</scope>
    <source>
        <strain evidence="9 10">SIR-1</strain>
    </source>
</reference>
<dbReference type="GO" id="GO:0006094">
    <property type="term" value="P:gluconeogenesis"/>
    <property type="evidence" value="ECO:0007669"/>
    <property type="project" value="UniProtKB-UniRule"/>
</dbReference>
<keyword evidence="7" id="KW-0963">Cytoplasm</keyword>
<sequence>MTESIHDHATRLRDLPLAELVSGEAGTRAEPWYEHRVGPLLADLRKHQIDDPAWRALFELAEARGVLATRDRMFAGEAINSSEGRPVLHVGLRARPGECVVEGEDIGALAKAVRERMAVFARSFRAGELKGATGEVLDQVVCLGIGGSELGPNMVLEALREHVPAGVTIRFLSNIDGSAVNRALAGFEPERTLMVVTSKTFTTHETLHNASSVRRWIEAGVGADGVGAHMAAATASPDRARAWGVPEDRIFEFWQWVGGRYSLWSAVGLPIVLGVGPERFEALLDGARELDRHFLESPAALNLPLKLALLGHWYATGFDARTHAVLPYDARLGRLVDYLQQVDMESNGKSVTAAGQAVDGRTGPVVWGGPGTNGQHAYFQLIHQGTHTIPADFLIAIEAPPGREDHHAILMANCLAQTRALMVGKAQATVEAELAAAGVDADTIATMAPQRTFSGSRPSTTVLLERLDPRALGAVIALYEHKVFCQGALWGLNSFDQWGVELGKVLAKELLLVVQGEVALDDADCDASTRALIEQIRAASSD</sequence>
<dbReference type="CDD" id="cd05016">
    <property type="entry name" value="SIS_PGI_2"/>
    <property type="match status" value="1"/>
</dbReference>
<gene>
    <name evidence="7 9" type="primary">pgi</name>
    <name evidence="9" type="ORF">PPSIR1_05423</name>
</gene>
<dbReference type="GO" id="GO:0097367">
    <property type="term" value="F:carbohydrate derivative binding"/>
    <property type="evidence" value="ECO:0007669"/>
    <property type="project" value="InterPro"/>
</dbReference>
<dbReference type="Gene3D" id="1.10.1390.10">
    <property type="match status" value="1"/>
</dbReference>
<dbReference type="InterPro" id="IPR046348">
    <property type="entry name" value="SIS_dom_sf"/>
</dbReference>
<evidence type="ECO:0000256" key="4">
    <source>
        <dbReference type="ARBA" id="ARBA00023152"/>
    </source>
</evidence>
<dbReference type="PRINTS" id="PR00662">
    <property type="entry name" value="G6PISOMERASE"/>
</dbReference>
<evidence type="ECO:0000313" key="10">
    <source>
        <dbReference type="Proteomes" id="UP000005801"/>
    </source>
</evidence>
<dbReference type="Pfam" id="PF00342">
    <property type="entry name" value="PGI"/>
    <property type="match status" value="1"/>
</dbReference>
<dbReference type="SUPFAM" id="SSF53697">
    <property type="entry name" value="SIS domain"/>
    <property type="match status" value="1"/>
</dbReference>
<dbReference type="NCBIfam" id="NF001211">
    <property type="entry name" value="PRK00179.1"/>
    <property type="match status" value="1"/>
</dbReference>
<dbReference type="OrthoDB" id="140919at2"/>
<feature type="active site" evidence="7">
    <location>
        <position position="504"/>
    </location>
</feature>
<dbReference type="STRING" id="391625.PPSIR1_05423"/>
<evidence type="ECO:0000256" key="1">
    <source>
        <dbReference type="ARBA" id="ARBA00004926"/>
    </source>
</evidence>
<evidence type="ECO:0000256" key="7">
    <source>
        <dbReference type="HAMAP-Rule" id="MF_00473"/>
    </source>
</evidence>
<evidence type="ECO:0000256" key="3">
    <source>
        <dbReference type="ARBA" id="ARBA00022432"/>
    </source>
</evidence>
<comment type="subcellular location">
    <subcellularLocation>
        <location evidence="7">Cytoplasm</location>
    </subcellularLocation>
</comment>
<accession>A6FX57</accession>
<dbReference type="Proteomes" id="UP000005801">
    <property type="component" value="Unassembled WGS sequence"/>
</dbReference>
<keyword evidence="3 7" id="KW-0312">Gluconeogenesis</keyword>
<dbReference type="PROSITE" id="PS51463">
    <property type="entry name" value="P_GLUCOSE_ISOMERASE_3"/>
    <property type="match status" value="1"/>
</dbReference>
<evidence type="ECO:0000256" key="8">
    <source>
        <dbReference type="RuleBase" id="RU000612"/>
    </source>
</evidence>
<dbReference type="eggNOG" id="COG0166">
    <property type="taxonomic scope" value="Bacteria"/>
</dbReference>
<evidence type="ECO:0000256" key="5">
    <source>
        <dbReference type="ARBA" id="ARBA00023235"/>
    </source>
</evidence>
<dbReference type="GO" id="GO:0005829">
    <property type="term" value="C:cytosol"/>
    <property type="evidence" value="ECO:0007669"/>
    <property type="project" value="TreeGrafter"/>
</dbReference>
<dbReference type="EC" id="5.3.1.9" evidence="7"/>
<proteinExistence type="inferred from homology"/>
<dbReference type="Gene3D" id="3.40.50.10490">
    <property type="entry name" value="Glucose-6-phosphate isomerase like protein, domain 1"/>
    <property type="match status" value="2"/>
</dbReference>
<dbReference type="EMBL" id="ABCS01000001">
    <property type="protein sequence ID" value="EDM81881.1"/>
    <property type="molecule type" value="Genomic_DNA"/>
</dbReference>
<evidence type="ECO:0000313" key="9">
    <source>
        <dbReference type="EMBL" id="EDM81881.1"/>
    </source>
</evidence>
<dbReference type="InterPro" id="IPR035476">
    <property type="entry name" value="SIS_PGI_1"/>
</dbReference>
<dbReference type="PROSITE" id="PS00174">
    <property type="entry name" value="P_GLUCOSE_ISOMERASE_2"/>
    <property type="match status" value="1"/>
</dbReference>
<dbReference type="InterPro" id="IPR023096">
    <property type="entry name" value="G6P_Isomerase_C"/>
</dbReference>
<dbReference type="InterPro" id="IPR001672">
    <property type="entry name" value="G6P_Isomerase"/>
</dbReference>
<comment type="catalytic activity">
    <reaction evidence="6 7 8">
        <text>alpha-D-glucose 6-phosphate = beta-D-fructose 6-phosphate</text>
        <dbReference type="Rhea" id="RHEA:11816"/>
        <dbReference type="ChEBI" id="CHEBI:57634"/>
        <dbReference type="ChEBI" id="CHEBI:58225"/>
        <dbReference type="EC" id="5.3.1.9"/>
    </reaction>
</comment>
<organism evidence="9 10">
    <name type="scientific">Plesiocystis pacifica SIR-1</name>
    <dbReference type="NCBI Taxonomy" id="391625"/>
    <lineage>
        <taxon>Bacteria</taxon>
        <taxon>Pseudomonadati</taxon>
        <taxon>Myxococcota</taxon>
        <taxon>Polyangia</taxon>
        <taxon>Nannocystales</taxon>
        <taxon>Nannocystaceae</taxon>
        <taxon>Plesiocystis</taxon>
    </lineage>
</organism>
<dbReference type="GO" id="GO:0006096">
    <property type="term" value="P:glycolytic process"/>
    <property type="evidence" value="ECO:0007669"/>
    <property type="project" value="UniProtKB-UniRule"/>
</dbReference>
<keyword evidence="5 7" id="KW-0413">Isomerase</keyword>
<dbReference type="UniPathway" id="UPA00138"/>
<dbReference type="GO" id="GO:0004347">
    <property type="term" value="F:glucose-6-phosphate isomerase activity"/>
    <property type="evidence" value="ECO:0007669"/>
    <property type="project" value="UniProtKB-UniRule"/>
</dbReference>